<dbReference type="PANTHER" id="PTHR43685:SF2">
    <property type="entry name" value="GLYCOSYLTRANSFERASE 2-LIKE DOMAIN-CONTAINING PROTEIN"/>
    <property type="match status" value="1"/>
</dbReference>
<evidence type="ECO:0000259" key="2">
    <source>
        <dbReference type="Pfam" id="PF00535"/>
    </source>
</evidence>
<protein>
    <submittedName>
        <fullName evidence="3">Glycosyltransferase involved in cell wall bisynthesis</fullName>
    </submittedName>
</protein>
<dbReference type="SUPFAM" id="SSF53448">
    <property type="entry name" value="Nucleotide-diphospho-sugar transferases"/>
    <property type="match status" value="2"/>
</dbReference>
<dbReference type="Pfam" id="PF13692">
    <property type="entry name" value="Glyco_trans_1_4"/>
    <property type="match status" value="1"/>
</dbReference>
<feature type="region of interest" description="Disordered" evidence="1">
    <location>
        <begin position="297"/>
        <end position="316"/>
    </location>
</feature>
<dbReference type="PANTHER" id="PTHR43685">
    <property type="entry name" value="GLYCOSYLTRANSFERASE"/>
    <property type="match status" value="1"/>
</dbReference>
<dbReference type="RefSeq" id="WP_213034879.1">
    <property type="nucleotide sequence ID" value="NZ_CAJNBL010000001.1"/>
</dbReference>
<dbReference type="SUPFAM" id="SSF48452">
    <property type="entry name" value="TPR-like"/>
    <property type="match status" value="1"/>
</dbReference>
<keyword evidence="4" id="KW-1185">Reference proteome</keyword>
<dbReference type="Pfam" id="PF00535">
    <property type="entry name" value="Glycos_transf_2"/>
    <property type="match status" value="2"/>
</dbReference>
<evidence type="ECO:0000256" key="1">
    <source>
        <dbReference type="SAM" id="MobiDB-lite"/>
    </source>
</evidence>
<dbReference type="InterPro" id="IPR029044">
    <property type="entry name" value="Nucleotide-diphossugar_trans"/>
</dbReference>
<dbReference type="AlphaFoldDB" id="A0A916F8P5"/>
<evidence type="ECO:0000313" key="3">
    <source>
        <dbReference type="EMBL" id="CAE6686833.1"/>
    </source>
</evidence>
<dbReference type="EMBL" id="CAJNBL010000001">
    <property type="protein sequence ID" value="CAE6686833.1"/>
    <property type="molecule type" value="Genomic_DNA"/>
</dbReference>
<dbReference type="Proteomes" id="UP000675882">
    <property type="component" value="Unassembled WGS sequence"/>
</dbReference>
<comment type="caution">
    <text evidence="3">The sequence shown here is derived from an EMBL/GenBank/DDBJ whole genome shotgun (WGS) entry which is preliminary data.</text>
</comment>
<feature type="domain" description="Glycosyltransferase 2-like" evidence="2">
    <location>
        <begin position="67"/>
        <end position="161"/>
    </location>
</feature>
<dbReference type="InterPro" id="IPR001173">
    <property type="entry name" value="Glyco_trans_2-like"/>
</dbReference>
<dbReference type="InterPro" id="IPR004027">
    <property type="entry name" value="SEC_C_motif"/>
</dbReference>
<proteinExistence type="predicted"/>
<dbReference type="SUPFAM" id="SSF53756">
    <property type="entry name" value="UDP-Glycosyltransferase/glycogen phosphorylase"/>
    <property type="match status" value="1"/>
</dbReference>
<feature type="domain" description="Glycosyltransferase 2-like" evidence="2">
    <location>
        <begin position="330"/>
        <end position="425"/>
    </location>
</feature>
<name>A0A916F8P5_9PROT</name>
<sequence length="1144" mass="128208">MNASFELSPIINHTSQWPVPSDSLILKLVEPECNPQDVVLLPSSIAPEGPLVSCLMVSRGQLLPARHAIECFRRQTYQRRELVIIDDNPASELTDHLIVMDDPLIRHILLPTNLDSLGNLRNRALAESRGDLICQWDDDDLYDARRISWQVEALQISGAQACFLRRWTLWWPAECRIAVSGERIWEGSMLAQRSAVPAYPDKRRGEDSFVSEHIIANKRVVLMDAPELYCYTIHGANTFHYQHFLAIYNAASEFSSRHFYEEYLQLLGRRLPILEYAVALKQRENLSPYRRPQPASLPDRFIDPARQRPGRTPSCSEPRVSIIVRSMGRNCLVDALGSLAVQSYRKFEVVVVDATGGHHPPLPVKIASDVRFRLVCAGRPLKRPAAANLGLEAATGEYLGFLDDDDLFDPEHIALLIRRILEPDHPDLVYAGLWLVDRYHRLTQKQCNPFNPLMFQFFNLIPSISVLFHRRVIELGCRFDESQEIFEDWDFWFQLLPHVHIERVEIPTQQYFIEAGTSGCSIGLNADSARAGHYSKRVRQRWQPCSSTLWREYTKLVHDLLARFHDGERAELRPAMRALLKRYPEEPNIEFHLGSTYLAEGHVFSARRLYESAVSHNRSCPEFVLSLAKLWEAQGSIEDALSCLEEARPFLSNQIPIVVAEITRLRRLLISNQTFTGNKVGGVRIGRNDPCSCGSGIRYKYCCGHHNSAPPKPAATNQALLAECDQLHLTGIELYRRGELLAAGEYLETANTILPGQPMINHALALLAYDQGELDKAARYADIALAATSDPVITNFHRQLNYRRRRIIEGQRLRNALRASKRLLTSDEVRLTLKSAQKIWVMLCNKILPLSKDDFHGWQGELHFIRSDTEILPGITLGSWPKQDDVMVIDGIPEVLPPILDSKIHAQVLIRATRDCPAMLFEIAHSVSGRIGIIYPDDTTARQVGLPGLVIRPTLPLAAFEISRPSPGILFRVGLRGSCEVDGLHPLDAVLIRRLLASNLSVSVHGGTPLLRYFPPSALPSELRLHGFDGSQEDFLASIDCLVLQRAPLASGAAALGFVASALAAGCPLICADGLPGAELIINGHNGFLVAAEDEAAICEQIARLQQDATLVQSISEEARATASRYFASQDFGCWTRIHMGLEI</sequence>
<evidence type="ECO:0000313" key="4">
    <source>
        <dbReference type="Proteomes" id="UP000675882"/>
    </source>
</evidence>
<dbReference type="Gene3D" id="3.10.450.50">
    <property type="match status" value="1"/>
</dbReference>
<accession>A0A916F8P5</accession>
<dbReference type="InterPro" id="IPR011990">
    <property type="entry name" value="TPR-like_helical_dom_sf"/>
</dbReference>
<reference evidence="3" key="1">
    <citation type="submission" date="2021-02" db="EMBL/GenBank/DDBJ databases">
        <authorList>
            <person name="Han P."/>
        </authorList>
    </citation>
    <scope>NUCLEOTIDE SEQUENCE</scope>
    <source>
        <strain evidence="3">Candidatus Nitrotoga sp. ZN8</strain>
    </source>
</reference>
<dbReference type="Gene3D" id="3.90.550.10">
    <property type="entry name" value="Spore Coat Polysaccharide Biosynthesis Protein SpsA, Chain A"/>
    <property type="match status" value="2"/>
</dbReference>
<dbReference type="Pfam" id="PF02810">
    <property type="entry name" value="SEC-C"/>
    <property type="match status" value="1"/>
</dbReference>
<dbReference type="Gene3D" id="3.40.50.2000">
    <property type="entry name" value="Glycogen Phosphorylase B"/>
    <property type="match status" value="1"/>
</dbReference>
<dbReference type="InterPro" id="IPR050834">
    <property type="entry name" value="Glycosyltransf_2"/>
</dbReference>
<dbReference type="SUPFAM" id="SSF103642">
    <property type="entry name" value="Sec-C motif"/>
    <property type="match status" value="1"/>
</dbReference>
<dbReference type="CDD" id="cd00761">
    <property type="entry name" value="Glyco_tranf_GTA_type"/>
    <property type="match status" value="1"/>
</dbReference>
<gene>
    <name evidence="3" type="ORF">NTGZN8_10012</name>
</gene>
<organism evidence="3 4">
    <name type="scientific">Candidatus Nitrotoga fabula</name>
    <dbReference type="NCBI Taxonomy" id="2182327"/>
    <lineage>
        <taxon>Bacteria</taxon>
        <taxon>Pseudomonadati</taxon>
        <taxon>Pseudomonadota</taxon>
        <taxon>Betaproteobacteria</taxon>
        <taxon>Nitrosomonadales</taxon>
        <taxon>Gallionellaceae</taxon>
        <taxon>Candidatus Nitrotoga</taxon>
    </lineage>
</organism>
<dbReference type="Gene3D" id="1.25.40.10">
    <property type="entry name" value="Tetratricopeptide repeat domain"/>
    <property type="match status" value="1"/>
</dbReference>